<comment type="subcellular location">
    <subcellularLocation>
        <location evidence="1">Bud neck</location>
    </subcellularLocation>
</comment>
<dbReference type="GO" id="GO:0005829">
    <property type="term" value="C:cytosol"/>
    <property type="evidence" value="ECO:0000318"/>
    <property type="project" value="GO_Central"/>
</dbReference>
<evidence type="ECO:0000259" key="6">
    <source>
        <dbReference type="PROSITE" id="PS51719"/>
    </source>
</evidence>
<dbReference type="Gene3D" id="3.40.50.300">
    <property type="entry name" value="P-loop containing nucleotide triphosphate hydrolases"/>
    <property type="match status" value="1"/>
</dbReference>
<dbReference type="GO" id="GO:0015630">
    <property type="term" value="C:microtubule cytoskeleton"/>
    <property type="evidence" value="ECO:0000318"/>
    <property type="project" value="GO_Central"/>
</dbReference>
<dbReference type="VEuPathDB" id="FungiDB:C5_02540C_A"/>
<dbReference type="Pfam" id="PF00735">
    <property type="entry name" value="Septin"/>
    <property type="match status" value="1"/>
</dbReference>
<dbReference type="GO" id="GO:0005525">
    <property type="term" value="F:GTP binding"/>
    <property type="evidence" value="ECO:0007669"/>
    <property type="project" value="UniProtKB-KW"/>
</dbReference>
<evidence type="ECO:0000256" key="4">
    <source>
        <dbReference type="RuleBase" id="RU004560"/>
    </source>
</evidence>
<dbReference type="OrthoDB" id="416553at2759"/>
<feature type="region of interest" description="Disordered" evidence="5">
    <location>
        <begin position="31"/>
        <end position="56"/>
    </location>
</feature>
<evidence type="ECO:0000313" key="7">
    <source>
        <dbReference type="CGD" id="CAL0000188390"/>
    </source>
</evidence>
<evidence type="ECO:0000313" key="9">
    <source>
        <dbReference type="Proteomes" id="UP000000559"/>
    </source>
</evidence>
<proteinExistence type="inferred from homology"/>
<sequence length="393" mass="45033">MTSNNRRSVYIVSRFSVCFSFTYNQKWLQTKQNKTKQTNKKRESSTVNPTSPSTTLDSNHMIYTAEQIRHKKKLKKGINFNLLVVGVNDLGKKTFINTLINQPYYQINQPIPNTSHSSIAGTSNSEFSENSSNNNEFSIETNSFECCPRSIPIKLKISVTNNFGFNVHNDSHGDTLLSFIENKHRAILHEELKICRNPNLQDNRLHLGLYFINANVKGLSKFDISMMTKICHRINLLPIIAKRDGLTDIELIQCKHAINRDISENKIQIFNFLSKSNDDAGADAGADANADHHYKRDGDIEEYMTLSAKEYNYLSELNKSIPFAIIGSNSIVGDPQNEIVRNTKWGSIQIEDKNICDFKILKNIIFETHLQEFKDVTVEKIYEKFRVEQLIKN</sequence>
<dbReference type="GO" id="GO:0032186">
    <property type="term" value="P:cellular bud neck septin ring organization"/>
    <property type="evidence" value="ECO:0000318"/>
    <property type="project" value="GO_Central"/>
</dbReference>
<accession>A0A1D8PNG4</accession>
<dbReference type="GO" id="GO:0005935">
    <property type="term" value="C:cellular bud neck"/>
    <property type="evidence" value="ECO:0007669"/>
    <property type="project" value="UniProtKB-SubCell"/>
</dbReference>
<dbReference type="PANTHER" id="PTHR18884">
    <property type="entry name" value="SEPTIN"/>
    <property type="match status" value="1"/>
</dbReference>
<dbReference type="AlphaFoldDB" id="A0A1D8PNG4"/>
<dbReference type="GO" id="GO:0005940">
    <property type="term" value="C:septin ring"/>
    <property type="evidence" value="ECO:0000318"/>
    <property type="project" value="GO_Central"/>
</dbReference>
<reference evidence="8 9" key="1">
    <citation type="journal article" date="2004" name="Proc. Natl. Acad. Sci. U.S.A.">
        <title>The diploid genome sequence of Candida albicans.</title>
        <authorList>
            <person name="Jones T."/>
            <person name="Federspiel N.A."/>
            <person name="Chibana H."/>
            <person name="Dungan J."/>
            <person name="Kalman S."/>
            <person name="Magee B.B."/>
            <person name="Newport G."/>
            <person name="Thorstenson Y.R."/>
            <person name="Agabian N."/>
            <person name="Magee P.T."/>
            <person name="Davis R.W."/>
            <person name="Scherer S."/>
        </authorList>
    </citation>
    <scope>NUCLEOTIDE SEQUENCE [LARGE SCALE GENOMIC DNA]</scope>
    <source>
        <strain evidence="9">SC5314 / ATCC MYA-2876</strain>
    </source>
</reference>
<dbReference type="Proteomes" id="UP000000559">
    <property type="component" value="Chromosome 5"/>
</dbReference>
<dbReference type="KEGG" id="cal:CAALFM_C502540CA"/>
<dbReference type="PROSITE" id="PS51719">
    <property type="entry name" value="G_SEPTIN"/>
    <property type="match status" value="1"/>
</dbReference>
<evidence type="ECO:0000256" key="2">
    <source>
        <dbReference type="ARBA" id="ARBA00022741"/>
    </source>
</evidence>
<organism evidence="8 9">
    <name type="scientific">Candida albicans (strain SC5314 / ATCC MYA-2876)</name>
    <name type="common">Yeast</name>
    <dbReference type="NCBI Taxonomy" id="237561"/>
    <lineage>
        <taxon>Eukaryota</taxon>
        <taxon>Fungi</taxon>
        <taxon>Dikarya</taxon>
        <taxon>Ascomycota</taxon>
        <taxon>Saccharomycotina</taxon>
        <taxon>Pichiomycetes</taxon>
        <taxon>Debaryomycetaceae</taxon>
        <taxon>Candida/Lodderomyces clade</taxon>
        <taxon>Candida</taxon>
    </lineage>
</organism>
<dbReference type="InterPro" id="IPR027417">
    <property type="entry name" value="P-loop_NTPase"/>
</dbReference>
<protein>
    <submittedName>
        <fullName evidence="8">Spr28p</fullName>
    </submittedName>
</protein>
<dbReference type="InParanoid" id="A0A1D8PNG4"/>
<dbReference type="GO" id="GO:0061640">
    <property type="term" value="P:cytoskeleton-dependent cytokinesis"/>
    <property type="evidence" value="ECO:0000318"/>
    <property type="project" value="GO_Central"/>
</dbReference>
<dbReference type="InterPro" id="IPR016491">
    <property type="entry name" value="Septin"/>
</dbReference>
<dbReference type="RefSeq" id="XP_019330965.1">
    <property type="nucleotide sequence ID" value="XM_019475420.1"/>
</dbReference>
<name>A0A1D8PNG4_CANAL</name>
<dbReference type="GO" id="GO:0031105">
    <property type="term" value="C:septin complex"/>
    <property type="evidence" value="ECO:0000318"/>
    <property type="project" value="GO_Central"/>
</dbReference>
<dbReference type="STRING" id="237561.A0A1D8PNG4"/>
<feature type="compositionally biased region" description="Low complexity" evidence="5">
    <location>
        <begin position="45"/>
        <end position="55"/>
    </location>
</feature>
<dbReference type="InterPro" id="IPR030379">
    <property type="entry name" value="G_SEPTIN_dom"/>
</dbReference>
<evidence type="ECO:0000256" key="3">
    <source>
        <dbReference type="ARBA" id="ARBA00023134"/>
    </source>
</evidence>
<evidence type="ECO:0000256" key="1">
    <source>
        <dbReference type="ARBA" id="ARBA00004266"/>
    </source>
</evidence>
<dbReference type="GO" id="GO:0032153">
    <property type="term" value="C:cell division site"/>
    <property type="evidence" value="ECO:0000318"/>
    <property type="project" value="GO_Central"/>
</dbReference>
<dbReference type="eggNOG" id="KOG2655">
    <property type="taxonomic scope" value="Eukaryota"/>
</dbReference>
<dbReference type="SMR" id="A0A1D8PNG4"/>
<keyword evidence="9" id="KW-1185">Reference proteome</keyword>
<reference evidence="8 9" key="2">
    <citation type="journal article" date="2007" name="Genome Biol.">
        <title>Assembly of the Candida albicans genome into sixteen supercontigs aligned on the eight chromosomes.</title>
        <authorList>
            <person name="van het Hoog M."/>
            <person name="Rast T.J."/>
            <person name="Martchenko M."/>
            <person name="Grindle S."/>
            <person name="Dignard D."/>
            <person name="Hogues H."/>
            <person name="Cuomo C."/>
            <person name="Berriman M."/>
            <person name="Scherer S."/>
            <person name="Magee B.B."/>
            <person name="Whiteway M."/>
            <person name="Chibana H."/>
            <person name="Nantel A."/>
            <person name="Magee P.T."/>
        </authorList>
    </citation>
    <scope>GENOME REANNOTATION</scope>
    <source>
        <strain evidence="9">SC5314 / ATCC MYA-2876</strain>
    </source>
</reference>
<evidence type="ECO:0000313" key="8">
    <source>
        <dbReference type="EMBL" id="AOW29679.1"/>
    </source>
</evidence>
<dbReference type="GO" id="GO:0060090">
    <property type="term" value="F:molecular adaptor activity"/>
    <property type="evidence" value="ECO:0000318"/>
    <property type="project" value="GO_Central"/>
</dbReference>
<dbReference type="GeneID" id="3637716"/>
<dbReference type="GO" id="GO:0003924">
    <property type="term" value="F:GTPase activity"/>
    <property type="evidence" value="ECO:0000318"/>
    <property type="project" value="GO_Central"/>
</dbReference>
<keyword evidence="2 4" id="KW-0547">Nucleotide-binding</keyword>
<feature type="domain" description="Septin-type G" evidence="6">
    <location>
        <begin position="76"/>
        <end position="392"/>
    </location>
</feature>
<dbReference type="CGD" id="CAL0000188390">
    <property type="gene designation" value="SPR28"/>
</dbReference>
<dbReference type="GO" id="GO:0097271">
    <property type="term" value="P:protein localization to bud neck"/>
    <property type="evidence" value="ECO:0000318"/>
    <property type="project" value="GO_Central"/>
</dbReference>
<dbReference type="GO" id="GO:0000915">
    <property type="term" value="P:actomyosin contractile ring assembly"/>
    <property type="evidence" value="ECO:0000318"/>
    <property type="project" value="GO_Central"/>
</dbReference>
<reference evidence="8 9" key="3">
    <citation type="journal article" date="2013" name="Genome Biol.">
        <title>Assembly of a phased diploid Candida albicans genome facilitates allele-specific measurements and provides a simple model for repeat and indel structure.</title>
        <authorList>
            <person name="Muzzey D."/>
            <person name="Schwartz K."/>
            <person name="Weissman J.S."/>
            <person name="Sherlock G."/>
        </authorList>
    </citation>
    <scope>NUCLEOTIDE SEQUENCE [LARGE SCALE GENOMIC DNA]</scope>
    <source>
        <strain evidence="9">SC5314 / ATCC MYA-2876</strain>
    </source>
</reference>
<dbReference type="PIRSF" id="PIRSF006698">
    <property type="entry name" value="Septin"/>
    <property type="match status" value="1"/>
</dbReference>
<keyword evidence="3 4" id="KW-0342">GTP-binding</keyword>
<dbReference type="GO" id="GO:0000917">
    <property type="term" value="P:division septum assembly"/>
    <property type="evidence" value="ECO:0000318"/>
    <property type="project" value="GO_Central"/>
</dbReference>
<dbReference type="EMBL" id="CP017627">
    <property type="protein sequence ID" value="AOW29679.1"/>
    <property type="molecule type" value="Genomic_DNA"/>
</dbReference>
<evidence type="ECO:0000256" key="5">
    <source>
        <dbReference type="SAM" id="MobiDB-lite"/>
    </source>
</evidence>
<comment type="similarity">
    <text evidence="4">Belongs to the TRAFAC class TrmE-Era-EngA-EngB-Septin-like GTPase superfamily. Septin GTPase family.</text>
</comment>
<gene>
    <name evidence="7 8" type="primary">SPR28</name>
    <name evidence="8" type="ordered locus">CAALFM_C502540CA</name>
    <name evidence="7" type="ordered locus">orf19.11742</name>
</gene>
<dbReference type="SUPFAM" id="SSF52540">
    <property type="entry name" value="P-loop containing nucleoside triphosphate hydrolases"/>
    <property type="match status" value="1"/>
</dbReference>